<evidence type="ECO:0000313" key="1">
    <source>
        <dbReference type="EMBL" id="CAE8581559.1"/>
    </source>
</evidence>
<dbReference type="EMBL" id="CAJNNV010000134">
    <property type="protein sequence ID" value="CAE8581559.1"/>
    <property type="molecule type" value="Genomic_DNA"/>
</dbReference>
<reference evidence="1" key="1">
    <citation type="submission" date="2021-02" db="EMBL/GenBank/DDBJ databases">
        <authorList>
            <person name="Dougan E. K."/>
            <person name="Rhodes N."/>
            <person name="Thang M."/>
            <person name="Chan C."/>
        </authorList>
    </citation>
    <scope>NUCLEOTIDE SEQUENCE</scope>
</reference>
<dbReference type="AlphaFoldDB" id="A0A813D522"/>
<protein>
    <submittedName>
        <fullName evidence="1">Uncharacterized protein</fullName>
    </submittedName>
</protein>
<dbReference type="Proteomes" id="UP000654075">
    <property type="component" value="Unassembled WGS sequence"/>
</dbReference>
<dbReference type="OrthoDB" id="417727at2759"/>
<comment type="caution">
    <text evidence="1">The sequence shown here is derived from an EMBL/GenBank/DDBJ whole genome shotgun (WGS) entry which is preliminary data.</text>
</comment>
<accession>A0A813D522</accession>
<gene>
    <name evidence="1" type="ORF">PGLA1383_LOCUS583</name>
</gene>
<organism evidence="1 2">
    <name type="scientific">Polarella glacialis</name>
    <name type="common">Dinoflagellate</name>
    <dbReference type="NCBI Taxonomy" id="89957"/>
    <lineage>
        <taxon>Eukaryota</taxon>
        <taxon>Sar</taxon>
        <taxon>Alveolata</taxon>
        <taxon>Dinophyceae</taxon>
        <taxon>Suessiales</taxon>
        <taxon>Suessiaceae</taxon>
        <taxon>Polarella</taxon>
    </lineage>
</organism>
<feature type="non-terminal residue" evidence="1">
    <location>
        <position position="175"/>
    </location>
</feature>
<evidence type="ECO:0000313" key="2">
    <source>
        <dbReference type="Proteomes" id="UP000654075"/>
    </source>
</evidence>
<sequence length="175" mass="19605">FLWRCLPVSRLLVRSREEGSVDATEPPSAKRARCSTADAVRQLLLSGLSECEHLVLLALFRQHDRAARAVRSLSTLLHELQQLVDRSGGVLSSYREDAFCAAFDRLLQTQLVRYCQSTGGSDVPKRYLPCQSLVDSIYAELVIDLERSEPNAASASNPLRALPRDVQQWAVRQRV</sequence>
<proteinExistence type="predicted"/>
<name>A0A813D522_POLGL</name>
<keyword evidence="2" id="KW-1185">Reference proteome</keyword>